<dbReference type="Proteomes" id="UP000663880">
    <property type="component" value="Unassembled WGS sequence"/>
</dbReference>
<keyword evidence="2" id="KW-1185">Reference proteome</keyword>
<evidence type="ECO:0000313" key="1">
    <source>
        <dbReference type="EMBL" id="CAF4891322.1"/>
    </source>
</evidence>
<sequence length="149" mass="17757">MSIPLLPLSRLNTGLTESNSFSDNQEGQVSQKIQMYLTLQHQRLCCENQSLKTVSYDKRKSYFNPSETRKRIMTYTDKKINFLKQKEISEHDLSNYAKEEHEKHMLHKEEAHKKSMLHKEDAHQKAMQQQEELHQIEVECNKQHLENMK</sequence>
<protein>
    <submittedName>
        <fullName evidence="1">Uncharacterized protein</fullName>
    </submittedName>
</protein>
<organism evidence="1 2">
    <name type="scientific">Pieris macdunnoughi</name>
    <dbReference type="NCBI Taxonomy" id="345717"/>
    <lineage>
        <taxon>Eukaryota</taxon>
        <taxon>Metazoa</taxon>
        <taxon>Ecdysozoa</taxon>
        <taxon>Arthropoda</taxon>
        <taxon>Hexapoda</taxon>
        <taxon>Insecta</taxon>
        <taxon>Pterygota</taxon>
        <taxon>Neoptera</taxon>
        <taxon>Endopterygota</taxon>
        <taxon>Lepidoptera</taxon>
        <taxon>Glossata</taxon>
        <taxon>Ditrysia</taxon>
        <taxon>Papilionoidea</taxon>
        <taxon>Pieridae</taxon>
        <taxon>Pierinae</taxon>
        <taxon>Pieris</taxon>
    </lineage>
</organism>
<name>A0A821UL03_9NEOP</name>
<gene>
    <name evidence="1" type="ORF">PMACD_LOCUS10491</name>
</gene>
<dbReference type="EMBL" id="CAJOBZ010000031">
    <property type="protein sequence ID" value="CAF4891322.1"/>
    <property type="molecule type" value="Genomic_DNA"/>
</dbReference>
<evidence type="ECO:0000313" key="2">
    <source>
        <dbReference type="Proteomes" id="UP000663880"/>
    </source>
</evidence>
<dbReference type="OrthoDB" id="6932108at2759"/>
<comment type="caution">
    <text evidence="1">The sequence shown here is derived from an EMBL/GenBank/DDBJ whole genome shotgun (WGS) entry which is preliminary data.</text>
</comment>
<reference evidence="1" key="1">
    <citation type="submission" date="2021-02" db="EMBL/GenBank/DDBJ databases">
        <authorList>
            <person name="Steward A R."/>
        </authorList>
    </citation>
    <scope>NUCLEOTIDE SEQUENCE</scope>
</reference>
<dbReference type="AlphaFoldDB" id="A0A821UL03"/>
<accession>A0A821UL03</accession>
<proteinExistence type="predicted"/>